<dbReference type="Pfam" id="PF02518">
    <property type="entry name" value="HATPase_c"/>
    <property type="match status" value="1"/>
</dbReference>
<dbReference type="CDD" id="cd06225">
    <property type="entry name" value="HAMP"/>
    <property type="match status" value="1"/>
</dbReference>
<protein>
    <recommendedName>
        <fullName evidence="3">histidine kinase</fullName>
        <ecNumber evidence="3">2.7.13.3</ecNumber>
    </recommendedName>
</protein>
<dbReference type="PROSITE" id="PS50109">
    <property type="entry name" value="HIS_KIN"/>
    <property type="match status" value="1"/>
</dbReference>
<dbReference type="SMART" id="SM00388">
    <property type="entry name" value="HisKA"/>
    <property type="match status" value="1"/>
</dbReference>
<keyword evidence="9" id="KW-1133">Transmembrane helix</keyword>
<dbReference type="Proteomes" id="UP000011724">
    <property type="component" value="Chromosome"/>
</dbReference>
<dbReference type="STRING" id="1322246.BN4_11618"/>
<keyword evidence="9" id="KW-0472">Membrane</keyword>
<dbReference type="BioCyc" id="DPIE1322246:BN4_RS17155-MONOMER"/>
<dbReference type="InterPro" id="IPR003660">
    <property type="entry name" value="HAMP_dom"/>
</dbReference>
<gene>
    <name evidence="12" type="ordered locus">BN4_11618</name>
</gene>
<evidence type="ECO:0000256" key="4">
    <source>
        <dbReference type="ARBA" id="ARBA00022553"/>
    </source>
</evidence>
<dbReference type="Pfam" id="PF00512">
    <property type="entry name" value="HisKA"/>
    <property type="match status" value="1"/>
</dbReference>
<dbReference type="HOGENOM" id="CLU_521499_0_0_7"/>
<dbReference type="SMART" id="SM00387">
    <property type="entry name" value="HATPase_c"/>
    <property type="match status" value="1"/>
</dbReference>
<dbReference type="EC" id="2.7.13.3" evidence="3"/>
<dbReference type="eggNOG" id="COG5002">
    <property type="taxonomic scope" value="Bacteria"/>
</dbReference>
<dbReference type="SUPFAM" id="SSF55874">
    <property type="entry name" value="ATPase domain of HSP90 chaperone/DNA topoisomerase II/histidine kinase"/>
    <property type="match status" value="1"/>
</dbReference>
<evidence type="ECO:0000259" key="10">
    <source>
        <dbReference type="PROSITE" id="PS50109"/>
    </source>
</evidence>
<accession>M1WW09</accession>
<keyword evidence="6 12" id="KW-0418">Kinase</keyword>
<evidence type="ECO:0000256" key="9">
    <source>
        <dbReference type="SAM" id="Phobius"/>
    </source>
</evidence>
<keyword evidence="13" id="KW-1185">Reference proteome</keyword>
<organism evidence="12 13">
    <name type="scientific">Pseudodesulfovibrio piezophilus (strain DSM 21447 / JCM 15486 / C1TLV30)</name>
    <name type="common">Desulfovibrio piezophilus</name>
    <dbReference type="NCBI Taxonomy" id="1322246"/>
    <lineage>
        <taxon>Bacteria</taxon>
        <taxon>Pseudomonadati</taxon>
        <taxon>Thermodesulfobacteriota</taxon>
        <taxon>Desulfovibrionia</taxon>
        <taxon>Desulfovibrionales</taxon>
        <taxon>Desulfovibrionaceae</taxon>
    </lineage>
</organism>
<dbReference type="Gene3D" id="6.10.340.10">
    <property type="match status" value="1"/>
</dbReference>
<dbReference type="InterPro" id="IPR036097">
    <property type="entry name" value="HisK_dim/P_sf"/>
</dbReference>
<dbReference type="Pfam" id="PF00672">
    <property type="entry name" value="HAMP"/>
    <property type="match status" value="1"/>
</dbReference>
<evidence type="ECO:0000256" key="2">
    <source>
        <dbReference type="ARBA" id="ARBA00004370"/>
    </source>
</evidence>
<dbReference type="PANTHER" id="PTHR43711">
    <property type="entry name" value="TWO-COMPONENT HISTIDINE KINASE"/>
    <property type="match status" value="1"/>
</dbReference>
<feature type="transmembrane region" description="Helical" evidence="9">
    <location>
        <begin position="165"/>
        <end position="185"/>
    </location>
</feature>
<dbReference type="Gene3D" id="3.30.450.20">
    <property type="entry name" value="PAS domain"/>
    <property type="match status" value="1"/>
</dbReference>
<evidence type="ECO:0000256" key="5">
    <source>
        <dbReference type="ARBA" id="ARBA00022679"/>
    </source>
</evidence>
<dbReference type="CDD" id="cd00082">
    <property type="entry name" value="HisKA"/>
    <property type="match status" value="1"/>
</dbReference>
<dbReference type="Pfam" id="PF08448">
    <property type="entry name" value="PAS_4"/>
    <property type="match status" value="1"/>
</dbReference>
<dbReference type="Gene3D" id="3.30.565.10">
    <property type="entry name" value="Histidine kinase-like ATPase, C-terminal domain"/>
    <property type="match status" value="1"/>
</dbReference>
<dbReference type="SUPFAM" id="SSF47384">
    <property type="entry name" value="Homodimeric domain of signal transducing histidine kinase"/>
    <property type="match status" value="1"/>
</dbReference>
<dbReference type="InterPro" id="IPR000014">
    <property type="entry name" value="PAS"/>
</dbReference>
<evidence type="ECO:0000256" key="7">
    <source>
        <dbReference type="ARBA" id="ARBA00023012"/>
    </source>
</evidence>
<feature type="domain" description="HAMP" evidence="11">
    <location>
        <begin position="190"/>
        <end position="242"/>
    </location>
</feature>
<dbReference type="GO" id="GO:0000155">
    <property type="term" value="F:phosphorelay sensor kinase activity"/>
    <property type="evidence" value="ECO:0007669"/>
    <property type="project" value="InterPro"/>
</dbReference>
<dbReference type="PATRIC" id="fig|879567.3.peg.1690"/>
<reference evidence="12 13" key="1">
    <citation type="journal article" date="2013" name="PLoS ONE">
        <title>The first genomic and proteomic characterization of a deep-sea sulfate reducer: insights into the piezophilic lifestyle of Desulfovibrio piezophilus.</title>
        <authorList>
            <person name="Pradel N."/>
            <person name="Ji B."/>
            <person name="Gimenez G."/>
            <person name="Talla E."/>
            <person name="Lenoble P."/>
            <person name="Garel M."/>
            <person name="Tamburini C."/>
            <person name="Fourquet P."/>
            <person name="Lebrun R."/>
            <person name="Bertin P."/>
            <person name="Denis Y."/>
            <person name="Pophillat M."/>
            <person name="Barbe V."/>
            <person name="Ollivier B."/>
            <person name="Dolla A."/>
        </authorList>
    </citation>
    <scope>NUCLEOTIDE SEQUENCE [LARGE SCALE GENOMIC DNA]</scope>
    <source>
        <strain evidence="13">DSM 10523 / SB164P1</strain>
    </source>
</reference>
<dbReference type="InterPro" id="IPR005467">
    <property type="entry name" value="His_kinase_dom"/>
</dbReference>
<dbReference type="EMBL" id="FO203427">
    <property type="protein sequence ID" value="CCH48853.1"/>
    <property type="molecule type" value="Genomic_DNA"/>
</dbReference>
<comment type="catalytic activity">
    <reaction evidence="1">
        <text>ATP + protein L-histidine = ADP + protein N-phospho-L-histidine.</text>
        <dbReference type="EC" id="2.7.13.3"/>
    </reaction>
</comment>
<comment type="subcellular location">
    <subcellularLocation>
        <location evidence="2">Membrane</location>
    </subcellularLocation>
</comment>
<dbReference type="KEGG" id="dpi:BN4_11618"/>
<dbReference type="SUPFAM" id="SSF55785">
    <property type="entry name" value="PYP-like sensor domain (PAS domain)"/>
    <property type="match status" value="1"/>
</dbReference>
<evidence type="ECO:0000256" key="3">
    <source>
        <dbReference type="ARBA" id="ARBA00012438"/>
    </source>
</evidence>
<dbReference type="InterPro" id="IPR035965">
    <property type="entry name" value="PAS-like_dom_sf"/>
</dbReference>
<dbReference type="InterPro" id="IPR036890">
    <property type="entry name" value="HATPase_C_sf"/>
</dbReference>
<dbReference type="InterPro" id="IPR003594">
    <property type="entry name" value="HATPase_dom"/>
</dbReference>
<dbReference type="CDD" id="cd00130">
    <property type="entry name" value="PAS"/>
    <property type="match status" value="1"/>
</dbReference>
<dbReference type="AlphaFoldDB" id="M1WW09"/>
<evidence type="ECO:0000313" key="13">
    <source>
        <dbReference type="Proteomes" id="UP000011724"/>
    </source>
</evidence>
<feature type="coiled-coil region" evidence="8">
    <location>
        <begin position="368"/>
        <end position="395"/>
    </location>
</feature>
<dbReference type="GO" id="GO:0016020">
    <property type="term" value="C:membrane"/>
    <property type="evidence" value="ECO:0007669"/>
    <property type="project" value="UniProtKB-SubCell"/>
</dbReference>
<proteinExistence type="predicted"/>
<dbReference type="RefSeq" id="WP_015414897.1">
    <property type="nucleotide sequence ID" value="NC_020409.1"/>
</dbReference>
<dbReference type="InterPro" id="IPR050736">
    <property type="entry name" value="Sensor_HK_Regulatory"/>
</dbReference>
<dbReference type="InterPro" id="IPR004358">
    <property type="entry name" value="Sig_transdc_His_kin-like_C"/>
</dbReference>
<evidence type="ECO:0000256" key="8">
    <source>
        <dbReference type="SAM" id="Coils"/>
    </source>
</evidence>
<evidence type="ECO:0000256" key="1">
    <source>
        <dbReference type="ARBA" id="ARBA00000085"/>
    </source>
</evidence>
<dbReference type="PRINTS" id="PR00344">
    <property type="entry name" value="BCTRLSENSOR"/>
</dbReference>
<dbReference type="PANTHER" id="PTHR43711:SF30">
    <property type="entry name" value="HISTIDINE KINASE"/>
    <property type="match status" value="1"/>
</dbReference>
<dbReference type="PROSITE" id="PS50885">
    <property type="entry name" value="HAMP"/>
    <property type="match status" value="1"/>
</dbReference>
<reference evidence="13" key="2">
    <citation type="journal article" date="2013" name="Stand. Genomic Sci.">
        <title>Complete genome sequence of Desulfocapsa sulfexigens, a marine deltaproteobacterium specialized in disproportionating inorganic sulfur compounds.</title>
        <authorList>
            <person name="Finster K.W."/>
            <person name="Kjeldsen K.U."/>
            <person name="Kube M."/>
            <person name="Reinhardt R."/>
            <person name="Mussmann M."/>
            <person name="Amann R."/>
            <person name="Schreiber L."/>
        </authorList>
    </citation>
    <scope>NUCLEOTIDE SEQUENCE [LARGE SCALE GENOMIC DNA]</scope>
    <source>
        <strain evidence="13">DSM 10523 / SB164P1</strain>
    </source>
</reference>
<dbReference type="NCBIfam" id="TIGR00229">
    <property type="entry name" value="sensory_box"/>
    <property type="match status" value="1"/>
</dbReference>
<dbReference type="Gene3D" id="1.10.287.130">
    <property type="match status" value="1"/>
</dbReference>
<keyword evidence="7" id="KW-0902">Two-component regulatory system</keyword>
<keyword evidence="4" id="KW-0597">Phosphoprotein</keyword>
<dbReference type="OrthoDB" id="9762798at2"/>
<keyword evidence="8" id="KW-0175">Coiled coil</keyword>
<dbReference type="InterPro" id="IPR013656">
    <property type="entry name" value="PAS_4"/>
</dbReference>
<feature type="domain" description="Histidine kinase" evidence="10">
    <location>
        <begin position="402"/>
        <end position="636"/>
    </location>
</feature>
<dbReference type="SMART" id="SM00304">
    <property type="entry name" value="HAMP"/>
    <property type="match status" value="1"/>
</dbReference>
<evidence type="ECO:0000256" key="6">
    <source>
        <dbReference type="ARBA" id="ARBA00022777"/>
    </source>
</evidence>
<evidence type="ECO:0000259" key="11">
    <source>
        <dbReference type="PROSITE" id="PS50885"/>
    </source>
</evidence>
<dbReference type="InterPro" id="IPR003661">
    <property type="entry name" value="HisK_dim/P_dom"/>
</dbReference>
<feature type="transmembrane region" description="Helical" evidence="9">
    <location>
        <begin position="12"/>
        <end position="32"/>
    </location>
</feature>
<name>M1WW09_PSEP2</name>
<sequence>MHVYKKSLIFNIGTVVLLVEFLVLVSLGLFYIERFSWEIDRNLEASVRLPGQLMNKQLLKYESVSDIGVMQDLVGNEFLDAMVIGSDGRIYYAFDQSMVGNSLTEYPQQADNLTALIRTDKEIYKPNNVSVISITPLVAFPGAKPFFHVFVKASTHEAKAKKWRIAALFIFGSLFCICLTSAVIIDYTRRRVTRPLRELKQVADALRLDGRGFSFPVDRDDEIGDLAKSFDAMQTAIERTIKELKEANKVISQREQRLAAFIKAMPDIMFVLDMDGRYEDIYTPEETLLYKDTLELKGQLMHEVLPTPSADKFLEIIHECIETGTVQTLEYELPLQTGNTWFEARISRIGDKSEVQGTVWLVRDITYRKDMEQRLTKAKDDAEQVSQRLRELDETKSTLVSSVSHELRTPLTSLLGFSKLILKNFANHFWPLAKDNPKLLTKGSQIVENLNILIHEGNRLTRLINDVLDLNKIEMGYTEWNDQKVHPTELIHMAAQSASGQFDNNPQLELLTQTDEDLPDITVDIDRLLQVLLNLLTNAAKFTAKGSVTLSAHRPRPDTIRFEVSDTGPGIPFHEQERIFEIFHQAGHVGPADDKPNGAGLGLAISRDIINHYHGTIWVESKSGEGATFIIELPLT</sequence>
<keyword evidence="5 12" id="KW-0808">Transferase</keyword>
<evidence type="ECO:0000313" key="12">
    <source>
        <dbReference type="EMBL" id="CCH48853.1"/>
    </source>
</evidence>
<keyword evidence="9" id="KW-0812">Transmembrane</keyword>
<dbReference type="SUPFAM" id="SSF158472">
    <property type="entry name" value="HAMP domain-like"/>
    <property type="match status" value="1"/>
</dbReference>